<dbReference type="Gene3D" id="3.40.50.300">
    <property type="entry name" value="P-loop containing nucleotide triphosphate hydrolases"/>
    <property type="match status" value="1"/>
</dbReference>
<name>A0A9P3LSK4_9FUNG</name>
<feature type="compositionally biased region" description="Acidic residues" evidence="1">
    <location>
        <begin position="390"/>
        <end position="402"/>
    </location>
</feature>
<evidence type="ECO:0000256" key="1">
    <source>
        <dbReference type="SAM" id="MobiDB-lite"/>
    </source>
</evidence>
<reference evidence="3" key="2">
    <citation type="journal article" date="2022" name="Microbiol. Resour. Announc.">
        <title>Whole-Genome Sequence of Entomortierella parvispora E1425, a Mucoromycotan Fungus Associated with Burkholderiaceae-Related Endosymbiotic Bacteria.</title>
        <authorList>
            <person name="Herlambang A."/>
            <person name="Guo Y."/>
            <person name="Takashima Y."/>
            <person name="Narisawa K."/>
            <person name="Ohta H."/>
            <person name="Nishizawa T."/>
        </authorList>
    </citation>
    <scope>NUCLEOTIDE SEQUENCE</scope>
    <source>
        <strain evidence="3">E1425</strain>
    </source>
</reference>
<feature type="compositionally biased region" description="Low complexity" evidence="1">
    <location>
        <begin position="453"/>
        <end position="477"/>
    </location>
</feature>
<feature type="compositionally biased region" description="Pro residues" evidence="1">
    <location>
        <begin position="164"/>
        <end position="177"/>
    </location>
</feature>
<dbReference type="Pfam" id="PF16015">
    <property type="entry name" value="Promethin"/>
    <property type="match status" value="1"/>
</dbReference>
<dbReference type="EMBL" id="BQFW01000002">
    <property type="protein sequence ID" value="GJJ68710.1"/>
    <property type="molecule type" value="Genomic_DNA"/>
</dbReference>
<evidence type="ECO:0000313" key="4">
    <source>
        <dbReference type="Proteomes" id="UP000827284"/>
    </source>
</evidence>
<reference evidence="3" key="1">
    <citation type="submission" date="2021-11" db="EMBL/GenBank/DDBJ databases">
        <authorList>
            <person name="Herlambang A."/>
            <person name="Guo Y."/>
            <person name="Takashima Y."/>
            <person name="Nishizawa T."/>
        </authorList>
    </citation>
    <scope>NUCLEOTIDE SEQUENCE</scope>
    <source>
        <strain evidence="3">E1425</strain>
    </source>
</reference>
<dbReference type="AlphaFoldDB" id="A0A9P3LSK4"/>
<keyword evidence="4" id="KW-1185">Reference proteome</keyword>
<keyword evidence="2" id="KW-1133">Transmembrane helix</keyword>
<accession>A0A9P3LSK4</accession>
<dbReference type="Proteomes" id="UP000827284">
    <property type="component" value="Unassembled WGS sequence"/>
</dbReference>
<dbReference type="OrthoDB" id="2401604at2759"/>
<feature type="region of interest" description="Disordered" evidence="1">
    <location>
        <begin position="379"/>
        <end position="481"/>
    </location>
</feature>
<keyword evidence="2" id="KW-0472">Membrane</keyword>
<keyword evidence="2" id="KW-0812">Transmembrane</keyword>
<evidence type="ECO:0000313" key="3">
    <source>
        <dbReference type="EMBL" id="GJJ68710.1"/>
    </source>
</evidence>
<feature type="compositionally biased region" description="Polar residues" evidence="1">
    <location>
        <begin position="65"/>
        <end position="89"/>
    </location>
</feature>
<feature type="region of interest" description="Disordered" evidence="1">
    <location>
        <begin position="159"/>
        <end position="184"/>
    </location>
</feature>
<feature type="region of interest" description="Disordered" evidence="1">
    <location>
        <begin position="326"/>
        <end position="364"/>
    </location>
</feature>
<evidence type="ECO:0000256" key="2">
    <source>
        <dbReference type="SAM" id="Phobius"/>
    </source>
</evidence>
<comment type="caution">
    <text evidence="3">The sequence shown here is derived from an EMBL/GenBank/DDBJ whole genome shotgun (WGS) entry which is preliminary data.</text>
</comment>
<feature type="region of interest" description="Disordered" evidence="1">
    <location>
        <begin position="1"/>
        <end position="29"/>
    </location>
</feature>
<dbReference type="InterPro" id="IPR027417">
    <property type="entry name" value="P-loop_NTPase"/>
</dbReference>
<feature type="compositionally biased region" description="Low complexity" evidence="1">
    <location>
        <begin position="348"/>
        <end position="357"/>
    </location>
</feature>
<protein>
    <submittedName>
        <fullName evidence="3">Uncharacterized protein</fullName>
    </submittedName>
</protein>
<feature type="compositionally biased region" description="Basic and acidic residues" evidence="1">
    <location>
        <begin position="403"/>
        <end position="418"/>
    </location>
</feature>
<organism evidence="3 4">
    <name type="scientific">Entomortierella parvispora</name>
    <dbReference type="NCBI Taxonomy" id="205924"/>
    <lineage>
        <taxon>Eukaryota</taxon>
        <taxon>Fungi</taxon>
        <taxon>Fungi incertae sedis</taxon>
        <taxon>Mucoromycota</taxon>
        <taxon>Mortierellomycotina</taxon>
        <taxon>Mortierellomycetes</taxon>
        <taxon>Mortierellales</taxon>
        <taxon>Mortierellaceae</taxon>
        <taxon>Entomortierella</taxon>
    </lineage>
</organism>
<feature type="region of interest" description="Disordered" evidence="1">
    <location>
        <begin position="60"/>
        <end position="122"/>
    </location>
</feature>
<sequence length="913" mass="98184">MESMHSQPCPQNPPQTFLDKKPPLLPRQSTSDVLSFTHIIANRLSPGQNVWDFFSPAPDPDARLSESSNGQLLSPISPTFANSITPSSPQQHQQHQQQIQHATSAPATRSPSPSAQLPPLMLGGVAGRRQSTILGCETIQEKSILTTATMDRCISQPLTTAEYRPPPPPPPPQPSSPQPAATATGAVTGAETGIGVLSAAAATSQALSVIPDASPLTTPRLKKRRSFAQSLKSGMLSLTQMLSPTSASFNLNSNGSSTAVSSCLPSPTRIAGPPHYNILVLGSDSAPLASTLYKMSSLLPAASKIRHYQEISGFFVAYFRSNGSFSCSPKTSTEVSERGTGSAKKRGSTSSQGSGRTRATEPPVAALLERKLSGLFEDEVKPRRRSIQDSDNEDATPEEDQDQENRSHEERGDNESLKSFKMQSRSSEETLHQLKTSSMNCVTVGGSTAATNSKGSSPSPRSDDGSFSSASTTGGVLENEKEEVLVLEENGELKDTSDGTASIADTVETMTEDDITNAPPTEISETGLADGKDEDEEEKEETPAEVNPSANATLSVHAFSLDTTWPVPRILAQTFWFPFAHGIIYIVDATRKNDPRGIDHLLNARQFLASLIADPFFKRKDIPVVVFANKAGLDPETCYRVDEIAEILGCEDWDVVSAGSDDGDQTPTSGGGMMAMMMRKTKSEEESPASKHRTRPWCVKSTRSDGAGDGLRESVEWLKSPPDPYPIIPHRLLPATRRLSMSAASSSRQATQEIAEDMGNKMTENTRQVVNTVRQLSIVQKYITPAFQYVQQKYRQCPAVLRFSLLTFAALSAVPVACFTGFMAMVTIGCLIVAGIAFTIVEGGFAAFASLFLLPAMGVVLLLTCGLGAVGLIAYACYRTLLYVLAIFNPPAARETQRKVDQGVERAQQRAAH</sequence>
<feature type="transmembrane region" description="Helical" evidence="2">
    <location>
        <begin position="831"/>
        <end position="853"/>
    </location>
</feature>
<feature type="compositionally biased region" description="Polar residues" evidence="1">
    <location>
        <begin position="433"/>
        <end position="452"/>
    </location>
</feature>
<feature type="transmembrane region" description="Helical" evidence="2">
    <location>
        <begin position="859"/>
        <end position="878"/>
    </location>
</feature>
<feature type="region of interest" description="Disordered" evidence="1">
    <location>
        <begin position="509"/>
        <end position="546"/>
    </location>
</feature>
<gene>
    <name evidence="3" type="ORF">EMPS_01056</name>
</gene>
<feature type="region of interest" description="Disordered" evidence="1">
    <location>
        <begin position="680"/>
        <end position="706"/>
    </location>
</feature>
<feature type="compositionally biased region" description="Low complexity" evidence="1">
    <location>
        <begin position="90"/>
        <end position="115"/>
    </location>
</feature>
<proteinExistence type="predicted"/>
<feature type="transmembrane region" description="Helical" evidence="2">
    <location>
        <begin position="803"/>
        <end position="824"/>
    </location>
</feature>